<protein>
    <submittedName>
        <fullName evidence="1">Uncharacterized protein</fullName>
    </submittedName>
</protein>
<evidence type="ECO:0000313" key="1">
    <source>
        <dbReference type="EMBL" id="RDH27707.1"/>
    </source>
</evidence>
<organism evidence="1 2">
    <name type="scientific">Aspergillus welwitschiae</name>
    <dbReference type="NCBI Taxonomy" id="1341132"/>
    <lineage>
        <taxon>Eukaryota</taxon>
        <taxon>Fungi</taxon>
        <taxon>Dikarya</taxon>
        <taxon>Ascomycota</taxon>
        <taxon>Pezizomycotina</taxon>
        <taxon>Eurotiomycetes</taxon>
        <taxon>Eurotiomycetidae</taxon>
        <taxon>Eurotiales</taxon>
        <taxon>Aspergillaceae</taxon>
        <taxon>Aspergillus</taxon>
        <taxon>Aspergillus subgen. Circumdati</taxon>
    </lineage>
</organism>
<dbReference type="GeneID" id="38136494"/>
<dbReference type="Proteomes" id="UP000253729">
    <property type="component" value="Unassembled WGS sequence"/>
</dbReference>
<gene>
    <name evidence="1" type="ORF">BDQ94DRAFT_153397</name>
</gene>
<reference evidence="1 2" key="1">
    <citation type="submission" date="2018-07" db="EMBL/GenBank/DDBJ databases">
        <title>The genomes of Aspergillus section Nigri reveals drivers in fungal speciation.</title>
        <authorList>
            <consortium name="DOE Joint Genome Institute"/>
            <person name="Vesth T.C."/>
            <person name="Nybo J."/>
            <person name="Theobald S."/>
            <person name="Brandl J."/>
            <person name="Frisvad J.C."/>
            <person name="Nielsen K.F."/>
            <person name="Lyhne E.K."/>
            <person name="Kogle M.E."/>
            <person name="Kuo A."/>
            <person name="Riley R."/>
            <person name="Clum A."/>
            <person name="Nolan M."/>
            <person name="Lipzen A."/>
            <person name="Salamov A."/>
            <person name="Henrissat B."/>
            <person name="Wiebenga A."/>
            <person name="De vries R.P."/>
            <person name="Grigoriev I.V."/>
            <person name="Mortensen U.H."/>
            <person name="Andersen M.R."/>
            <person name="Baker S.E."/>
        </authorList>
    </citation>
    <scope>NUCLEOTIDE SEQUENCE [LARGE SCALE GENOMIC DNA]</scope>
    <source>
        <strain evidence="1 2">CBS 139.54b</strain>
    </source>
</reference>
<evidence type="ECO:0000313" key="2">
    <source>
        <dbReference type="Proteomes" id="UP000253729"/>
    </source>
</evidence>
<dbReference type="RefSeq" id="XP_026620729.1">
    <property type="nucleotide sequence ID" value="XM_026768138.1"/>
</dbReference>
<accession>A0A3F3PLB3</accession>
<dbReference type="EMBL" id="KZ852085">
    <property type="protein sequence ID" value="RDH27707.1"/>
    <property type="molecule type" value="Genomic_DNA"/>
</dbReference>
<dbReference type="AlphaFoldDB" id="A0A3F3PLB3"/>
<keyword evidence="2" id="KW-1185">Reference proteome</keyword>
<name>A0A3F3PLB3_9EURO</name>
<proteinExistence type="predicted"/>
<sequence>MWMVSTAYHSADQLRNACTTPLRTIHFSYEIWFSHSICLSDTLSIDCFTLLCRCSLLSDELTLALMLSTWVLGVVAV</sequence>